<dbReference type="AlphaFoldDB" id="G0QLB3"/>
<name>G0QLB3_ICHMU</name>
<feature type="transmembrane region" description="Helical" evidence="15">
    <location>
        <begin position="387"/>
        <end position="409"/>
    </location>
</feature>
<dbReference type="Pfam" id="PF00083">
    <property type="entry name" value="Sugar_tr"/>
    <property type="match status" value="2"/>
</dbReference>
<comment type="catalytic activity">
    <reaction evidence="10">
        <text>D-mannose(out) = D-mannose(in)</text>
        <dbReference type="Rhea" id="RHEA:78391"/>
        <dbReference type="ChEBI" id="CHEBI:4208"/>
    </reaction>
    <physiologicalReaction direction="left-to-right" evidence="10">
        <dbReference type="Rhea" id="RHEA:78392"/>
    </physiologicalReaction>
</comment>
<dbReference type="InterPro" id="IPR036259">
    <property type="entry name" value="MFS_trans_sf"/>
</dbReference>
<reference evidence="17 18" key="1">
    <citation type="submission" date="2011-07" db="EMBL/GenBank/DDBJ databases">
        <authorList>
            <person name="Coyne R."/>
            <person name="Brami D."/>
            <person name="Johnson J."/>
            <person name="Hostetler J."/>
            <person name="Hannick L."/>
            <person name="Clark T."/>
            <person name="Cassidy-Hanley D."/>
            <person name="Inman J."/>
        </authorList>
    </citation>
    <scope>NUCLEOTIDE SEQUENCE [LARGE SCALE GENOMIC DNA]</scope>
    <source>
        <strain evidence="17 18">G5</strain>
    </source>
</reference>
<evidence type="ECO:0000256" key="9">
    <source>
        <dbReference type="ARBA" id="ARBA00044656"/>
    </source>
</evidence>
<gene>
    <name evidence="17" type="ORF">IMG5_028210</name>
</gene>
<evidence type="ECO:0000256" key="5">
    <source>
        <dbReference type="ARBA" id="ARBA00022989"/>
    </source>
</evidence>
<comment type="subcellular location">
    <subcellularLocation>
        <location evidence="1">Membrane</location>
        <topology evidence="1">Multi-pass membrane protein</topology>
    </subcellularLocation>
</comment>
<evidence type="ECO:0000256" key="11">
    <source>
        <dbReference type="ARBA" id="ARBA00044668"/>
    </source>
</evidence>
<feature type="compositionally biased region" description="Polar residues" evidence="14">
    <location>
        <begin position="1"/>
        <end position="24"/>
    </location>
</feature>
<feature type="transmembrane region" description="Helical" evidence="15">
    <location>
        <begin position="421"/>
        <end position="441"/>
    </location>
</feature>
<dbReference type="eggNOG" id="KOG0569">
    <property type="taxonomic scope" value="Eukaryota"/>
</dbReference>
<dbReference type="InterPro" id="IPR020846">
    <property type="entry name" value="MFS_dom"/>
</dbReference>
<protein>
    <recommendedName>
        <fullName evidence="13">Hexose transporter 1</fullName>
    </recommendedName>
</protein>
<evidence type="ECO:0000256" key="2">
    <source>
        <dbReference type="ARBA" id="ARBA00011738"/>
    </source>
</evidence>
<evidence type="ECO:0000256" key="14">
    <source>
        <dbReference type="SAM" id="MobiDB-lite"/>
    </source>
</evidence>
<dbReference type="OMA" id="YCISIGA"/>
<accession>G0QLB3</accession>
<evidence type="ECO:0000256" key="15">
    <source>
        <dbReference type="SAM" id="Phobius"/>
    </source>
</evidence>
<evidence type="ECO:0000256" key="4">
    <source>
        <dbReference type="ARBA" id="ARBA00022692"/>
    </source>
</evidence>
<dbReference type="Gene3D" id="1.20.1250.20">
    <property type="entry name" value="MFS general substrate transporter like domains"/>
    <property type="match status" value="2"/>
</dbReference>
<dbReference type="InParanoid" id="G0QLB3"/>
<keyword evidence="4 15" id="KW-0812">Transmembrane</keyword>
<evidence type="ECO:0000313" key="18">
    <source>
        <dbReference type="Proteomes" id="UP000008983"/>
    </source>
</evidence>
<comment type="catalytic activity">
    <reaction evidence="12">
        <text>D-fructose(out) = D-fructose(in)</text>
        <dbReference type="Rhea" id="RHEA:60372"/>
        <dbReference type="ChEBI" id="CHEBI:37721"/>
    </reaction>
    <physiologicalReaction direction="left-to-right" evidence="12">
        <dbReference type="Rhea" id="RHEA:60373"/>
    </physiologicalReaction>
</comment>
<feature type="transmembrane region" description="Helical" evidence="15">
    <location>
        <begin position="518"/>
        <end position="537"/>
    </location>
</feature>
<comment type="catalytic activity">
    <reaction evidence="11">
        <text>D-glucosamine(out) = D-glucosamine(in)</text>
        <dbReference type="Rhea" id="RHEA:78423"/>
        <dbReference type="ChEBI" id="CHEBI:58723"/>
    </reaction>
    <physiologicalReaction direction="left-to-right" evidence="11">
        <dbReference type="Rhea" id="RHEA:78424"/>
    </physiologicalReaction>
</comment>
<feature type="transmembrane region" description="Helical" evidence="15">
    <location>
        <begin position="58"/>
        <end position="76"/>
    </location>
</feature>
<feature type="transmembrane region" description="Helical" evidence="15">
    <location>
        <begin position="159"/>
        <end position="180"/>
    </location>
</feature>
<dbReference type="PANTHER" id="PTHR48020:SF12">
    <property type="entry name" value="PROTON MYO-INOSITOL COTRANSPORTER"/>
    <property type="match status" value="1"/>
</dbReference>
<dbReference type="Proteomes" id="UP000008983">
    <property type="component" value="Unassembled WGS sequence"/>
</dbReference>
<dbReference type="GO" id="GO:0022857">
    <property type="term" value="F:transmembrane transporter activity"/>
    <property type="evidence" value="ECO:0007669"/>
    <property type="project" value="InterPro"/>
</dbReference>
<dbReference type="GO" id="GO:0016020">
    <property type="term" value="C:membrane"/>
    <property type="evidence" value="ECO:0007669"/>
    <property type="project" value="UniProtKB-SubCell"/>
</dbReference>
<dbReference type="PANTHER" id="PTHR48020">
    <property type="entry name" value="PROTON MYO-INOSITOL COTRANSPORTER"/>
    <property type="match status" value="1"/>
</dbReference>
<dbReference type="InterPro" id="IPR050814">
    <property type="entry name" value="Myo-inositol_Transporter"/>
</dbReference>
<comment type="catalytic activity">
    <reaction evidence="9">
        <text>D-xylose(out) = D-xylose(in)</text>
        <dbReference type="Rhea" id="RHEA:78427"/>
        <dbReference type="ChEBI" id="CHEBI:53455"/>
    </reaction>
    <physiologicalReaction direction="left-to-right" evidence="9">
        <dbReference type="Rhea" id="RHEA:78428"/>
    </physiologicalReaction>
</comment>
<evidence type="ECO:0000256" key="10">
    <source>
        <dbReference type="ARBA" id="ARBA00044662"/>
    </source>
</evidence>
<feature type="transmembrane region" description="Helical" evidence="15">
    <location>
        <begin position="102"/>
        <end position="122"/>
    </location>
</feature>
<feature type="compositionally biased region" description="Basic and acidic residues" evidence="14">
    <location>
        <begin position="297"/>
        <end position="306"/>
    </location>
</feature>
<evidence type="ECO:0000256" key="8">
    <source>
        <dbReference type="ARBA" id="ARBA00044648"/>
    </source>
</evidence>
<keyword evidence="3" id="KW-0813">Transport</keyword>
<dbReference type="OrthoDB" id="6612291at2759"/>
<evidence type="ECO:0000256" key="12">
    <source>
        <dbReference type="ARBA" id="ARBA00044710"/>
    </source>
</evidence>
<feature type="transmembrane region" description="Helical" evidence="15">
    <location>
        <begin position="192"/>
        <end position="217"/>
    </location>
</feature>
<keyword evidence="18" id="KW-1185">Reference proteome</keyword>
<feature type="transmembrane region" description="Helical" evidence="15">
    <location>
        <begin position="134"/>
        <end position="153"/>
    </location>
</feature>
<dbReference type="PROSITE" id="PS50850">
    <property type="entry name" value="MFS"/>
    <property type="match status" value="1"/>
</dbReference>
<feature type="domain" description="Major facilitator superfamily (MFS) profile" evidence="16">
    <location>
        <begin position="63"/>
        <end position="569"/>
    </location>
</feature>
<proteinExistence type="predicted"/>
<evidence type="ECO:0000259" key="16">
    <source>
        <dbReference type="PROSITE" id="PS50850"/>
    </source>
</evidence>
<organism evidence="17 18">
    <name type="scientific">Ichthyophthirius multifiliis</name>
    <name type="common">White spot disease agent</name>
    <name type="synonym">Ich</name>
    <dbReference type="NCBI Taxonomy" id="5932"/>
    <lineage>
        <taxon>Eukaryota</taxon>
        <taxon>Sar</taxon>
        <taxon>Alveolata</taxon>
        <taxon>Ciliophora</taxon>
        <taxon>Intramacronucleata</taxon>
        <taxon>Oligohymenophorea</taxon>
        <taxon>Hymenostomatida</taxon>
        <taxon>Ophryoglenina</taxon>
        <taxon>Ichthyophthirius</taxon>
    </lineage>
</organism>
<dbReference type="PRINTS" id="PR00171">
    <property type="entry name" value="SUGRTRNSPORT"/>
</dbReference>
<keyword evidence="17" id="KW-0808">Transferase</keyword>
<feature type="transmembrane region" description="Helical" evidence="15">
    <location>
        <begin position="479"/>
        <end position="506"/>
    </location>
</feature>
<evidence type="ECO:0000256" key="3">
    <source>
        <dbReference type="ARBA" id="ARBA00022448"/>
    </source>
</evidence>
<dbReference type="GeneID" id="14910180"/>
<feature type="transmembrane region" description="Helical" evidence="15">
    <location>
        <begin position="543"/>
        <end position="564"/>
    </location>
</feature>
<feature type="transmembrane region" description="Helical" evidence="15">
    <location>
        <begin position="453"/>
        <end position="473"/>
    </location>
</feature>
<comment type="subunit">
    <text evidence="2">Homodimer.</text>
</comment>
<evidence type="ECO:0000256" key="6">
    <source>
        <dbReference type="ARBA" id="ARBA00023136"/>
    </source>
</evidence>
<evidence type="ECO:0000313" key="17">
    <source>
        <dbReference type="EMBL" id="EGR33992.1"/>
    </source>
</evidence>
<dbReference type="EMBL" id="GL983242">
    <property type="protein sequence ID" value="EGR33992.1"/>
    <property type="molecule type" value="Genomic_DNA"/>
</dbReference>
<evidence type="ECO:0000256" key="1">
    <source>
        <dbReference type="ARBA" id="ARBA00004141"/>
    </source>
</evidence>
<feature type="region of interest" description="Disordered" evidence="14">
    <location>
        <begin position="1"/>
        <end position="25"/>
    </location>
</feature>
<evidence type="ECO:0000256" key="13">
    <source>
        <dbReference type="ARBA" id="ARBA00044780"/>
    </source>
</evidence>
<feature type="compositionally biased region" description="Low complexity" evidence="14">
    <location>
        <begin position="313"/>
        <end position="330"/>
    </location>
</feature>
<feature type="transmembrane region" description="Helical" evidence="15">
    <location>
        <begin position="229"/>
        <end position="253"/>
    </location>
</feature>
<keyword evidence="6 15" id="KW-0472">Membrane</keyword>
<feature type="region of interest" description="Disordered" evidence="14">
    <location>
        <begin position="297"/>
        <end position="330"/>
    </location>
</feature>
<dbReference type="InterPro" id="IPR003663">
    <property type="entry name" value="Sugar/inositol_transpt"/>
</dbReference>
<comment type="catalytic activity">
    <reaction evidence="8">
        <text>D-glucose(out) = D-glucose(in)</text>
        <dbReference type="Rhea" id="RHEA:60376"/>
        <dbReference type="ChEBI" id="CHEBI:4167"/>
    </reaction>
    <physiologicalReaction direction="left-to-right" evidence="8">
        <dbReference type="Rhea" id="RHEA:60377"/>
    </physiologicalReaction>
</comment>
<keyword evidence="5 15" id="KW-1133">Transmembrane helix</keyword>
<keyword evidence="17" id="KW-0328">Glycosyltransferase</keyword>
<dbReference type="SUPFAM" id="SSF103473">
    <property type="entry name" value="MFS general substrate transporter"/>
    <property type="match status" value="1"/>
</dbReference>
<dbReference type="RefSeq" id="XP_004039296.1">
    <property type="nucleotide sequence ID" value="XM_004039248.1"/>
</dbReference>
<dbReference type="STRING" id="857967.G0QLB3"/>
<dbReference type="InterPro" id="IPR005828">
    <property type="entry name" value="MFS_sugar_transport-like"/>
</dbReference>
<sequence length="611" mass="69866">MAQQVQSSQDNNTQVRPVSQSGNKASLPIHEDHLYDKPNMASNSHKNEKHHHHLKQEWRIYCMTLNACLGSFYFGYNLGVYNSAQRVIQELNEWTEDQYKQYTSIITAFMPLGALIGCLISKQIITYLNGIRKSMIVFDILGIIGTIILISDTTVPNLLIGRIICGFVVGINTAIVPVYIKDFSPIEISGKAGGINQVALTFGTFCSYLAALLVPLPEILKEINYTNQVYWRILLGIPIITCLIRLTILSFIYKLETPTFMMKQHRYEEVKGYLQQIYENDEWKEVFQELEEKVNTQQNEKKEVKSKQNLCGSSQNHNSNTNNNNNNNEINSAMKSVQGVLGSLQTNQDVQLQLASNQNDFKLKSEEEFFREKLYQLGNKYSYKRRFFIGCLIQFCTQLSGVNAILFYSNEIFKEVTQSEMTARICTIFLGLNNTLITTIGIKIIQKIGRRTFMLSGIFVVQLTMYILSILQVSEKSVAVQILGIVLIFIYLQGWQLSLGAVTWVYNAEILDVTGISISTFIRWALAMFIGFVFPFMKADIKLFGSFIVFGGVSSICFVILYFLMKETKDKNRYQILQNFCDTKTWKLYEKEAMSYAKEQIKIQNGQYTVA</sequence>
<comment type="catalytic activity">
    <reaction evidence="7">
        <text>D-galactose(in) = D-galactose(out)</text>
        <dbReference type="Rhea" id="RHEA:34915"/>
        <dbReference type="ChEBI" id="CHEBI:4139"/>
    </reaction>
    <physiologicalReaction direction="right-to-left" evidence="7">
        <dbReference type="Rhea" id="RHEA:34917"/>
    </physiologicalReaction>
</comment>
<dbReference type="GO" id="GO:0016757">
    <property type="term" value="F:glycosyltransferase activity"/>
    <property type="evidence" value="ECO:0007669"/>
    <property type="project" value="UniProtKB-KW"/>
</dbReference>
<evidence type="ECO:0000256" key="7">
    <source>
        <dbReference type="ARBA" id="ARBA00044637"/>
    </source>
</evidence>